<dbReference type="Proteomes" id="UP000515135">
    <property type="component" value="Unplaced"/>
</dbReference>
<accession>A0A6P4YEA1</accession>
<organism evidence="2 3">
    <name type="scientific">Branchiostoma belcheri</name>
    <name type="common">Amphioxus</name>
    <dbReference type="NCBI Taxonomy" id="7741"/>
    <lineage>
        <taxon>Eukaryota</taxon>
        <taxon>Metazoa</taxon>
        <taxon>Chordata</taxon>
        <taxon>Cephalochordata</taxon>
        <taxon>Leptocardii</taxon>
        <taxon>Amphioxiformes</taxon>
        <taxon>Branchiostomatidae</taxon>
        <taxon>Branchiostoma</taxon>
    </lineage>
</organism>
<keyword evidence="2" id="KW-1185">Reference proteome</keyword>
<dbReference type="GeneID" id="109463032"/>
<evidence type="ECO:0000256" key="1">
    <source>
        <dbReference type="SAM" id="MobiDB-lite"/>
    </source>
</evidence>
<dbReference type="AlphaFoldDB" id="A0A6P4YEA1"/>
<reference evidence="3" key="1">
    <citation type="submission" date="2025-08" db="UniProtKB">
        <authorList>
            <consortium name="RefSeq"/>
        </authorList>
    </citation>
    <scope>IDENTIFICATION</scope>
    <source>
        <tissue evidence="3">Gonad</tissue>
    </source>
</reference>
<dbReference type="OrthoDB" id="10002980at2759"/>
<feature type="region of interest" description="Disordered" evidence="1">
    <location>
        <begin position="196"/>
        <end position="222"/>
    </location>
</feature>
<feature type="region of interest" description="Disordered" evidence="1">
    <location>
        <begin position="597"/>
        <end position="638"/>
    </location>
</feature>
<dbReference type="RefSeq" id="XP_019615271.1">
    <property type="nucleotide sequence ID" value="XM_019759712.1"/>
</dbReference>
<gene>
    <name evidence="3" type="primary">LOC109463032</name>
</gene>
<protein>
    <submittedName>
        <fullName evidence="3">Uncharacterized protein LOC109463032</fullName>
    </submittedName>
</protein>
<dbReference type="KEGG" id="bbel:109463032"/>
<proteinExistence type="predicted"/>
<feature type="compositionally biased region" description="Polar residues" evidence="1">
    <location>
        <begin position="514"/>
        <end position="530"/>
    </location>
</feature>
<sequence length="738" mass="80562">MANLSANMDYSHNTLQEEYNGPTRNFHTGFHSHGTPYVPVGRLPLITAETTSFQSSRFGPRGSIPHLPNRCVSGPGFVDFRPDAQISRGRETCFCPDCLHRCRSTVSECLYKCTNDLNARTPTFPDQMHPTHVSTVHGVSPHAGAFTTTHSYHRGMQSVGFRPPQQHFINSDRSSSAYTHMMGNADEEYVTVPEPMSARPGIRSTNPADNQGRPIDEEPLDLSASGSSAKVAFFNNNQKCRRSIGTEPLAKRIRLCHSQTQPARIDTRRLVSSRDVLGTNLSTCTENPDFPGSHEEPAGDRLEFLQESAELPRNVVTQISGSEPQLFANSFLGFSPSSPQKVAESAHYNSLEEPTQRIIAEENRQAAYIRSSDGRGEGNARTMSLGMASPDLQPWVSTGSPSVNLQYDHAVFRANTSKHTVLIPLGNVIVPVQGIRAFRIAERPLVVQCKSALAPQEEKNDEYVQLRQYLTRDNGLVGDQTHSQAKTDVHHQLPPNMERPSSKGHQVCQCPSNRMTESCTKSKGNRSQIGTDEITCQPPLPRHRPEDGNSLATSPDACITSSLPLLVSLLTGQAEASSGRPNVSSHVSLPPNVTSTAPFLSPEPPLAQNNSDGIKSKRSSVTVGSNGVSLSAGDHRHPEQTNTPYGLDENVALSAAQVPIDCPNWPLQGNSPQAEQPESPGVCVNQKTEKDGCTWIDQAIEGVVLGALFDRPFSELFDFWMSCQPVFLVTEGSVHALK</sequence>
<feature type="region of interest" description="Disordered" evidence="1">
    <location>
        <begin position="514"/>
        <end position="553"/>
    </location>
</feature>
<evidence type="ECO:0000313" key="2">
    <source>
        <dbReference type="Proteomes" id="UP000515135"/>
    </source>
</evidence>
<name>A0A6P4YEA1_BRABE</name>
<feature type="compositionally biased region" description="Polar residues" evidence="1">
    <location>
        <begin position="607"/>
        <end position="629"/>
    </location>
</feature>
<evidence type="ECO:0000313" key="3">
    <source>
        <dbReference type="RefSeq" id="XP_019615271.1"/>
    </source>
</evidence>